<name>A0ABQ7G7U9_DUNSA</name>
<dbReference type="Proteomes" id="UP000815325">
    <property type="component" value="Unassembled WGS sequence"/>
</dbReference>
<sequence length="105" mass="11560">MATVFQSMLWKDLLAVLFYLPEFVRNEASAPVGSCWRMVVSTHVAATVCRLLGLVFVYADNKEPLILKLLACPSAEELAGILTTQVSSLVSLNWEISCSVEVLKI</sequence>
<accession>A0ABQ7G7U9</accession>
<keyword evidence="2" id="KW-1185">Reference proteome</keyword>
<evidence type="ECO:0000313" key="2">
    <source>
        <dbReference type="Proteomes" id="UP000815325"/>
    </source>
</evidence>
<proteinExistence type="predicted"/>
<organism evidence="1 2">
    <name type="scientific">Dunaliella salina</name>
    <name type="common">Green alga</name>
    <name type="synonym">Protococcus salinus</name>
    <dbReference type="NCBI Taxonomy" id="3046"/>
    <lineage>
        <taxon>Eukaryota</taxon>
        <taxon>Viridiplantae</taxon>
        <taxon>Chlorophyta</taxon>
        <taxon>core chlorophytes</taxon>
        <taxon>Chlorophyceae</taxon>
        <taxon>CS clade</taxon>
        <taxon>Chlamydomonadales</taxon>
        <taxon>Dunaliellaceae</taxon>
        <taxon>Dunaliella</taxon>
    </lineage>
</organism>
<protein>
    <submittedName>
        <fullName evidence="1">Uncharacterized protein</fullName>
    </submittedName>
</protein>
<comment type="caution">
    <text evidence="1">The sequence shown here is derived from an EMBL/GenBank/DDBJ whole genome shotgun (WGS) entry which is preliminary data.</text>
</comment>
<evidence type="ECO:0000313" key="1">
    <source>
        <dbReference type="EMBL" id="KAF5830675.1"/>
    </source>
</evidence>
<reference evidence="1" key="1">
    <citation type="submission" date="2017-08" db="EMBL/GenBank/DDBJ databases">
        <authorList>
            <person name="Polle J.E."/>
            <person name="Barry K."/>
            <person name="Cushman J."/>
            <person name="Schmutz J."/>
            <person name="Tran D."/>
            <person name="Hathwaick L.T."/>
            <person name="Yim W.C."/>
            <person name="Jenkins J."/>
            <person name="Mckie-Krisberg Z.M."/>
            <person name="Prochnik S."/>
            <person name="Lindquist E."/>
            <person name="Dockter R.B."/>
            <person name="Adam C."/>
            <person name="Molina H."/>
            <person name="Bunkerborg J."/>
            <person name="Jin E."/>
            <person name="Buchheim M."/>
            <person name="Magnuson J."/>
        </authorList>
    </citation>
    <scope>NUCLEOTIDE SEQUENCE</scope>
    <source>
        <strain evidence="1">CCAP 19/18</strain>
    </source>
</reference>
<gene>
    <name evidence="1" type="ORF">DUNSADRAFT_14214</name>
</gene>
<dbReference type="EMBL" id="MU070018">
    <property type="protein sequence ID" value="KAF5830675.1"/>
    <property type="molecule type" value="Genomic_DNA"/>
</dbReference>